<keyword evidence="1" id="KW-0677">Repeat</keyword>
<evidence type="ECO:0000313" key="6">
    <source>
        <dbReference type="Proteomes" id="UP000315700"/>
    </source>
</evidence>
<dbReference type="Proteomes" id="UP000315700">
    <property type="component" value="Chromosome"/>
</dbReference>
<dbReference type="PROSITE" id="PS50005">
    <property type="entry name" value="TPR"/>
    <property type="match status" value="4"/>
</dbReference>
<dbReference type="KEGG" id="ccos:Pan44_03710"/>
<feature type="repeat" description="TPR" evidence="3">
    <location>
        <begin position="234"/>
        <end position="267"/>
    </location>
</feature>
<accession>A0A517S8A8</accession>
<dbReference type="Gene3D" id="1.25.40.10">
    <property type="entry name" value="Tetratricopeptide repeat domain"/>
    <property type="match status" value="3"/>
</dbReference>
<sequence precursor="true">MLTLRRLAPAAALFAGFTSTAFAQTSTSPAPAQVADETVESIDPIELQKSEADAAYRQQQYARAIELTTAVLAKKPEDHVALYLRASARVEFGVQARNAQLIRDGIKDARDAISFEKQGKSDYYLPYLYGMTSLTITEAIPKHAEMAVGIADQLLADSRYTTQERANLYYQRGLANIQARRPDDARDDFKQAIKRKSDHLAAHVALCNLVNETKGRDEALVAYNQAVASVPNSALLLNNRGMHFHSMGREKEAINDLNAALKKDPRFMTALVNRGFIHMHAGRADEAEADLTAAIEMAPNSPLPYTMRGNARVSLGRAADAIADYRKVAEMNPESGIAAADVGFALFFTGDFAGALTQFDQALQKDATIPFLSPWRVAAAKRIGRDLSNDPAVRKSIEADESMRSWFDLLTLHQLGKIDDVMLLAAANPADAAALKAQQCEAYYFIGIEMLRRKQMDDAKASFVQAVETEAERLSAYRGARMALREIDSTN</sequence>
<dbReference type="InterPro" id="IPR019734">
    <property type="entry name" value="TPR_rpt"/>
</dbReference>
<dbReference type="PANTHER" id="PTHR44858">
    <property type="entry name" value="TETRATRICOPEPTIDE REPEAT PROTEIN 6"/>
    <property type="match status" value="1"/>
</dbReference>
<evidence type="ECO:0000256" key="3">
    <source>
        <dbReference type="PROSITE-ProRule" id="PRU00339"/>
    </source>
</evidence>
<feature type="repeat" description="TPR" evidence="3">
    <location>
        <begin position="166"/>
        <end position="199"/>
    </location>
</feature>
<proteinExistence type="predicted"/>
<dbReference type="EMBL" id="CP036271">
    <property type="protein sequence ID" value="QDT52361.1"/>
    <property type="molecule type" value="Genomic_DNA"/>
</dbReference>
<name>A0A517S8A8_9PLAN</name>
<feature type="signal peptide" evidence="4">
    <location>
        <begin position="1"/>
        <end position="23"/>
    </location>
</feature>
<organism evidence="5 6">
    <name type="scientific">Caulifigura coniformis</name>
    <dbReference type="NCBI Taxonomy" id="2527983"/>
    <lineage>
        <taxon>Bacteria</taxon>
        <taxon>Pseudomonadati</taxon>
        <taxon>Planctomycetota</taxon>
        <taxon>Planctomycetia</taxon>
        <taxon>Planctomycetales</taxon>
        <taxon>Planctomycetaceae</taxon>
        <taxon>Caulifigura</taxon>
    </lineage>
</organism>
<feature type="repeat" description="TPR" evidence="3">
    <location>
        <begin position="302"/>
        <end position="335"/>
    </location>
</feature>
<dbReference type="InterPro" id="IPR050498">
    <property type="entry name" value="Ycf3"/>
</dbReference>
<keyword evidence="6" id="KW-1185">Reference proteome</keyword>
<keyword evidence="5" id="KW-0449">Lipoprotein</keyword>
<dbReference type="InParanoid" id="A0A517S8A8"/>
<dbReference type="RefSeq" id="WP_197453759.1">
    <property type="nucleotide sequence ID" value="NZ_CP036271.1"/>
</dbReference>
<dbReference type="SMART" id="SM00028">
    <property type="entry name" value="TPR"/>
    <property type="match status" value="7"/>
</dbReference>
<dbReference type="SUPFAM" id="SSF48452">
    <property type="entry name" value="TPR-like"/>
    <property type="match status" value="3"/>
</dbReference>
<dbReference type="AlphaFoldDB" id="A0A517S8A8"/>
<feature type="repeat" description="TPR" evidence="3">
    <location>
        <begin position="268"/>
        <end position="301"/>
    </location>
</feature>
<dbReference type="Pfam" id="PF13432">
    <property type="entry name" value="TPR_16"/>
    <property type="match status" value="4"/>
</dbReference>
<dbReference type="InterPro" id="IPR011990">
    <property type="entry name" value="TPR-like_helical_dom_sf"/>
</dbReference>
<protein>
    <submittedName>
        <fullName evidence="5">Lipoprotein NlpI</fullName>
    </submittedName>
</protein>
<evidence type="ECO:0000256" key="1">
    <source>
        <dbReference type="ARBA" id="ARBA00022737"/>
    </source>
</evidence>
<evidence type="ECO:0000256" key="2">
    <source>
        <dbReference type="ARBA" id="ARBA00022803"/>
    </source>
</evidence>
<keyword evidence="4" id="KW-0732">Signal</keyword>
<gene>
    <name evidence="5" type="ORF">Pan44_03710</name>
</gene>
<keyword evidence="2 3" id="KW-0802">TPR repeat</keyword>
<evidence type="ECO:0000313" key="5">
    <source>
        <dbReference type="EMBL" id="QDT52361.1"/>
    </source>
</evidence>
<evidence type="ECO:0000256" key="4">
    <source>
        <dbReference type="SAM" id="SignalP"/>
    </source>
</evidence>
<feature type="chain" id="PRO_5022245493" evidence="4">
    <location>
        <begin position="24"/>
        <end position="491"/>
    </location>
</feature>
<reference evidence="5 6" key="1">
    <citation type="submission" date="2019-02" db="EMBL/GenBank/DDBJ databases">
        <title>Deep-cultivation of Planctomycetes and their phenomic and genomic characterization uncovers novel biology.</title>
        <authorList>
            <person name="Wiegand S."/>
            <person name="Jogler M."/>
            <person name="Boedeker C."/>
            <person name="Pinto D."/>
            <person name="Vollmers J."/>
            <person name="Rivas-Marin E."/>
            <person name="Kohn T."/>
            <person name="Peeters S.H."/>
            <person name="Heuer A."/>
            <person name="Rast P."/>
            <person name="Oberbeckmann S."/>
            <person name="Bunk B."/>
            <person name="Jeske O."/>
            <person name="Meyerdierks A."/>
            <person name="Storesund J.E."/>
            <person name="Kallscheuer N."/>
            <person name="Luecker S."/>
            <person name="Lage O.M."/>
            <person name="Pohl T."/>
            <person name="Merkel B.J."/>
            <person name="Hornburger P."/>
            <person name="Mueller R.-W."/>
            <person name="Bruemmer F."/>
            <person name="Labrenz M."/>
            <person name="Spormann A.M."/>
            <person name="Op den Camp H."/>
            <person name="Overmann J."/>
            <person name="Amann R."/>
            <person name="Jetten M.S.M."/>
            <person name="Mascher T."/>
            <person name="Medema M.H."/>
            <person name="Devos D.P."/>
            <person name="Kaster A.-K."/>
            <person name="Ovreas L."/>
            <person name="Rohde M."/>
            <person name="Galperin M.Y."/>
            <person name="Jogler C."/>
        </authorList>
    </citation>
    <scope>NUCLEOTIDE SEQUENCE [LARGE SCALE GENOMIC DNA]</scope>
    <source>
        <strain evidence="5 6">Pan44</strain>
    </source>
</reference>
<dbReference type="PANTHER" id="PTHR44858:SF1">
    <property type="entry name" value="UDP-N-ACETYLGLUCOSAMINE--PEPTIDE N-ACETYLGLUCOSAMINYLTRANSFERASE SPINDLY-RELATED"/>
    <property type="match status" value="1"/>
</dbReference>